<evidence type="ECO:0008006" key="3">
    <source>
        <dbReference type="Google" id="ProtNLM"/>
    </source>
</evidence>
<reference evidence="1 2" key="1">
    <citation type="journal article" date="2018" name="Arch. Microbiol.">
        <title>New insights into the metabolic potential of the phototrophic purple bacterium Rhodopila globiformis DSM 161(T) from its draft genome sequence and evidence for a vanadium-dependent nitrogenase.</title>
        <authorList>
            <person name="Imhoff J.F."/>
            <person name="Rahn T."/>
            <person name="Kunzel S."/>
            <person name="Neulinger S.C."/>
        </authorList>
    </citation>
    <scope>NUCLEOTIDE SEQUENCE [LARGE SCALE GENOMIC DNA]</scope>
    <source>
        <strain evidence="1 2">DSM 16996</strain>
    </source>
</reference>
<name>A0A2S6NCL9_9HYPH</name>
<organism evidence="1 2">
    <name type="scientific">Rhodoblastus sphagnicola</name>
    <dbReference type="NCBI Taxonomy" id="333368"/>
    <lineage>
        <taxon>Bacteria</taxon>
        <taxon>Pseudomonadati</taxon>
        <taxon>Pseudomonadota</taxon>
        <taxon>Alphaproteobacteria</taxon>
        <taxon>Hyphomicrobiales</taxon>
        <taxon>Rhodoblastaceae</taxon>
        <taxon>Rhodoblastus</taxon>
    </lineage>
</organism>
<proteinExistence type="predicted"/>
<evidence type="ECO:0000313" key="1">
    <source>
        <dbReference type="EMBL" id="PPQ32363.1"/>
    </source>
</evidence>
<dbReference type="AlphaFoldDB" id="A0A2S6NCL9"/>
<dbReference type="EMBL" id="NHSJ01000040">
    <property type="protein sequence ID" value="PPQ32363.1"/>
    <property type="molecule type" value="Genomic_DNA"/>
</dbReference>
<dbReference type="Proteomes" id="UP000239089">
    <property type="component" value="Unassembled WGS sequence"/>
</dbReference>
<evidence type="ECO:0000313" key="2">
    <source>
        <dbReference type="Proteomes" id="UP000239089"/>
    </source>
</evidence>
<gene>
    <name evidence="1" type="ORF">CCR94_06020</name>
</gene>
<keyword evidence="2" id="KW-1185">Reference proteome</keyword>
<protein>
    <recommendedName>
        <fullName evidence="3">Flagellar protein FlgN</fullName>
    </recommendedName>
</protein>
<comment type="caution">
    <text evidence="1">The sequence shown here is derived from an EMBL/GenBank/DDBJ whole genome shotgun (WGS) entry which is preliminary data.</text>
</comment>
<sequence>MDHSMSHHGAATFGHINVHAAFSDVIARVETVIDQETALLRENRAVELAEFNTRKQQGLLELNRILRNFSQLDLKRVDHDNVARLVGKLEANRQVLAHHLRAIDEISGLVSRALQEAESDGTYGRGGV</sequence>
<accession>A0A2S6NCL9</accession>